<organism evidence="6 7">
    <name type="scientific">Pseudogulbenkiania ferrooxidans 2002</name>
    <dbReference type="NCBI Taxonomy" id="279714"/>
    <lineage>
        <taxon>Bacteria</taxon>
        <taxon>Pseudomonadati</taxon>
        <taxon>Pseudomonadota</taxon>
        <taxon>Betaproteobacteria</taxon>
        <taxon>Neisseriales</taxon>
        <taxon>Chromobacteriaceae</taxon>
        <taxon>Pseudogulbenkiania</taxon>
    </lineage>
</organism>
<dbReference type="RefSeq" id="WP_008955037.1">
    <property type="nucleotide sequence ID" value="NZ_ACIS01000008.1"/>
</dbReference>
<name>B9Z651_9NEIS</name>
<feature type="chain" id="PRO_5002893822" evidence="4">
    <location>
        <begin position="23"/>
        <end position="309"/>
    </location>
</feature>
<evidence type="ECO:0000256" key="4">
    <source>
        <dbReference type="SAM" id="SignalP"/>
    </source>
</evidence>
<accession>B9Z651</accession>
<comment type="similarity">
    <text evidence="2">Belongs to the bacterial solute-binding protein 2 family.</text>
</comment>
<dbReference type="GO" id="GO:0030246">
    <property type="term" value="F:carbohydrate binding"/>
    <property type="evidence" value="ECO:0007669"/>
    <property type="project" value="UniProtKB-ARBA"/>
</dbReference>
<dbReference type="SUPFAM" id="SSF53822">
    <property type="entry name" value="Periplasmic binding protein-like I"/>
    <property type="match status" value="1"/>
</dbReference>
<keyword evidence="7" id="KW-1185">Reference proteome</keyword>
<dbReference type="InterPro" id="IPR025997">
    <property type="entry name" value="SBP_2_dom"/>
</dbReference>
<evidence type="ECO:0000259" key="5">
    <source>
        <dbReference type="Pfam" id="PF13407"/>
    </source>
</evidence>
<comment type="subcellular location">
    <subcellularLocation>
        <location evidence="1">Cell envelope</location>
    </subcellularLocation>
</comment>
<dbReference type="Pfam" id="PF13407">
    <property type="entry name" value="Peripla_BP_4"/>
    <property type="match status" value="1"/>
</dbReference>
<feature type="domain" description="Periplasmic binding protein" evidence="5">
    <location>
        <begin position="28"/>
        <end position="280"/>
    </location>
</feature>
<gene>
    <name evidence="6" type="ORF">FuraDRAFT_3017</name>
</gene>
<keyword evidence="3 4" id="KW-0732">Signal</keyword>
<sequence length="309" mass="33152" precursor="true">MLRRVILAVLLGSAVPSVPAQARECIEVVSAGGGYAFWQAVGEGANQAGKELGIDIYFRGPAKEEDRDAQETIANMMWDLHCQALVMAPNAPERARLVERLKAQGIPTVYIDRDTGGADVAAVVATNNLRAGQLAGEEMARALGKRKRVAVLRERADVVSTEDRARGFIEAATRAGLKVVRSAYIGTSVGDSRVEAEKVLAALRGKIDGVFTPNESTTLGAVIQLKKMGLAGKVLHIGFDSNQYLASAVRLGDLYGLVVQRPREMGYQGVFLAYRKAQGQTLEVRNVDTGVVFVTKGNIDQPGIAKALY</sequence>
<dbReference type="EMBL" id="ACIS01000008">
    <property type="protein sequence ID" value="EEG07695.1"/>
    <property type="molecule type" value="Genomic_DNA"/>
</dbReference>
<dbReference type="Gene3D" id="3.40.50.2300">
    <property type="match status" value="2"/>
</dbReference>
<dbReference type="PANTHER" id="PTHR46847">
    <property type="entry name" value="D-ALLOSE-BINDING PERIPLASMIC PROTEIN-RELATED"/>
    <property type="match status" value="1"/>
</dbReference>
<reference evidence="6 7" key="1">
    <citation type="submission" date="2009-02" db="EMBL/GenBank/DDBJ databases">
        <title>Sequencing of the draft genome and assembly of Lutiella nitroferrum 2002.</title>
        <authorList>
            <consortium name="US DOE Joint Genome Institute (JGI-PGF)"/>
            <person name="Lucas S."/>
            <person name="Copeland A."/>
            <person name="Lapidus A."/>
            <person name="Glavina del Rio T."/>
            <person name="Tice H."/>
            <person name="Bruce D."/>
            <person name="Goodwin L."/>
            <person name="Pitluck S."/>
            <person name="Larimer F."/>
            <person name="Land M.L."/>
            <person name="Hauser L."/>
            <person name="Coates J.D."/>
        </authorList>
    </citation>
    <scope>NUCLEOTIDE SEQUENCE [LARGE SCALE GENOMIC DNA]</scope>
    <source>
        <strain evidence="6 7">2002</strain>
    </source>
</reference>
<dbReference type="InterPro" id="IPR028082">
    <property type="entry name" value="Peripla_BP_I"/>
</dbReference>
<comment type="caution">
    <text evidence="6">The sequence shown here is derived from an EMBL/GenBank/DDBJ whole genome shotgun (WGS) entry which is preliminary data.</text>
</comment>
<feature type="signal peptide" evidence="4">
    <location>
        <begin position="1"/>
        <end position="22"/>
    </location>
</feature>
<evidence type="ECO:0000256" key="1">
    <source>
        <dbReference type="ARBA" id="ARBA00004196"/>
    </source>
</evidence>
<dbReference type="eggNOG" id="COG1879">
    <property type="taxonomic scope" value="Bacteria"/>
</dbReference>
<evidence type="ECO:0000256" key="2">
    <source>
        <dbReference type="ARBA" id="ARBA00007639"/>
    </source>
</evidence>
<dbReference type="GO" id="GO:0030313">
    <property type="term" value="C:cell envelope"/>
    <property type="evidence" value="ECO:0007669"/>
    <property type="project" value="UniProtKB-SubCell"/>
</dbReference>
<dbReference type="PANTHER" id="PTHR46847:SF1">
    <property type="entry name" value="D-ALLOSE-BINDING PERIPLASMIC PROTEIN-RELATED"/>
    <property type="match status" value="1"/>
</dbReference>
<evidence type="ECO:0000313" key="7">
    <source>
        <dbReference type="Proteomes" id="UP000003165"/>
    </source>
</evidence>
<dbReference type="AlphaFoldDB" id="B9Z651"/>
<evidence type="ECO:0000313" key="6">
    <source>
        <dbReference type="EMBL" id="EEG07695.1"/>
    </source>
</evidence>
<dbReference type="Proteomes" id="UP000003165">
    <property type="component" value="Unassembled WGS sequence"/>
</dbReference>
<proteinExistence type="inferred from homology"/>
<evidence type="ECO:0000256" key="3">
    <source>
        <dbReference type="ARBA" id="ARBA00022729"/>
    </source>
</evidence>
<protein>
    <submittedName>
        <fullName evidence="6">Periplasmic binding protein/LacI transcriptional regulator</fullName>
    </submittedName>
</protein>